<organism evidence="1 2">
    <name type="scientific">Arthrobacter mobilis</name>
    <dbReference type="NCBI Taxonomy" id="2724944"/>
    <lineage>
        <taxon>Bacteria</taxon>
        <taxon>Bacillati</taxon>
        <taxon>Actinomycetota</taxon>
        <taxon>Actinomycetes</taxon>
        <taxon>Micrococcales</taxon>
        <taxon>Micrococcaceae</taxon>
        <taxon>Arthrobacter</taxon>
    </lineage>
</organism>
<keyword evidence="2" id="KW-1185">Reference proteome</keyword>
<dbReference type="AlphaFoldDB" id="A0A7X6HBV4"/>
<evidence type="ECO:0000313" key="2">
    <source>
        <dbReference type="Proteomes" id="UP000544090"/>
    </source>
</evidence>
<sequence>MDAMPDRATLLELRRLGLWLEEIARKYGVEESVIRAALMAQPGQDA</sequence>
<comment type="caution">
    <text evidence="1">The sequence shown here is derived from an EMBL/GenBank/DDBJ whole genome shotgun (WGS) entry which is preliminary data.</text>
</comment>
<evidence type="ECO:0000313" key="1">
    <source>
        <dbReference type="EMBL" id="NKX53031.1"/>
    </source>
</evidence>
<name>A0A7X6HBV4_9MICC</name>
<reference evidence="1 2" key="1">
    <citation type="submission" date="2020-04" db="EMBL/GenBank/DDBJ databases">
        <title>Arthrobacter sp. nov.</title>
        <authorList>
            <person name="Liu S."/>
        </authorList>
    </citation>
    <scope>NUCLEOTIDE SEQUENCE [LARGE SCALE GENOMIC DNA]</scope>
    <source>
        <strain evidence="1 2">E918</strain>
    </source>
</reference>
<gene>
    <name evidence="1" type="ORF">HGG74_00475</name>
</gene>
<dbReference type="Proteomes" id="UP000544090">
    <property type="component" value="Unassembled WGS sequence"/>
</dbReference>
<proteinExistence type="predicted"/>
<dbReference type="RefSeq" id="WP_168484389.1">
    <property type="nucleotide sequence ID" value="NZ_JAAZSQ010000001.1"/>
</dbReference>
<accession>A0A7X6HBV4</accession>
<protein>
    <submittedName>
        <fullName evidence="1">Uncharacterized protein</fullName>
    </submittedName>
</protein>
<dbReference type="EMBL" id="JAAZSQ010000001">
    <property type="protein sequence ID" value="NKX53031.1"/>
    <property type="molecule type" value="Genomic_DNA"/>
</dbReference>